<reference evidence="1 2" key="1">
    <citation type="journal article" date="2003" name="PLoS Biol.">
        <title>The genome sequence of Caenorhabditis briggsae: a platform for comparative genomics.</title>
        <authorList>
            <person name="Stein L.D."/>
            <person name="Bao Z."/>
            <person name="Blasiar D."/>
            <person name="Blumenthal T."/>
            <person name="Brent M.R."/>
            <person name="Chen N."/>
            <person name="Chinwalla A."/>
            <person name="Clarke L."/>
            <person name="Clee C."/>
            <person name="Coghlan A."/>
            <person name="Coulson A."/>
            <person name="D'Eustachio P."/>
            <person name="Fitch D.H."/>
            <person name="Fulton L.A."/>
            <person name="Fulton R.E."/>
            <person name="Griffiths-Jones S."/>
            <person name="Harris T.W."/>
            <person name="Hillier L.W."/>
            <person name="Kamath R."/>
            <person name="Kuwabara P.E."/>
            <person name="Mardis E.R."/>
            <person name="Marra M.A."/>
            <person name="Miner T.L."/>
            <person name="Minx P."/>
            <person name="Mullikin J.C."/>
            <person name="Plumb R.W."/>
            <person name="Rogers J."/>
            <person name="Schein J.E."/>
            <person name="Sohrmann M."/>
            <person name="Spieth J."/>
            <person name="Stajich J.E."/>
            <person name="Wei C."/>
            <person name="Willey D."/>
            <person name="Wilson R.K."/>
            <person name="Durbin R."/>
            <person name="Waterston R.H."/>
        </authorList>
    </citation>
    <scope>NUCLEOTIDE SEQUENCE [LARGE SCALE GENOMIC DNA]</scope>
    <source>
        <strain evidence="1 2">AF16</strain>
    </source>
</reference>
<dbReference type="InParanoid" id="B6ILY7"/>
<name>B6ILY7_CAEBR</name>
<dbReference type="KEGG" id="cbr:CBG_26289"/>
<dbReference type="GeneID" id="68917770"/>
<evidence type="ECO:0000313" key="2">
    <source>
        <dbReference type="Proteomes" id="UP000008549"/>
    </source>
</evidence>
<keyword evidence="2" id="KW-1185">Reference proteome</keyword>
<evidence type="ECO:0000313" key="1">
    <source>
        <dbReference type="EMBL" id="CAS00917.1"/>
    </source>
</evidence>
<sequence>MEKLMHLKNTQLLMGRSLLPTRSGSCSYLLSRTK</sequence>
<dbReference type="EMBL" id="HE600966">
    <property type="protein sequence ID" value="CAS00917.1"/>
    <property type="molecule type" value="Genomic_DNA"/>
</dbReference>
<organism evidence="1 2">
    <name type="scientific">Caenorhabditis briggsae</name>
    <dbReference type="NCBI Taxonomy" id="6238"/>
    <lineage>
        <taxon>Eukaryota</taxon>
        <taxon>Metazoa</taxon>
        <taxon>Ecdysozoa</taxon>
        <taxon>Nematoda</taxon>
        <taxon>Chromadorea</taxon>
        <taxon>Rhabditida</taxon>
        <taxon>Rhabditina</taxon>
        <taxon>Rhabditomorpha</taxon>
        <taxon>Rhabditoidea</taxon>
        <taxon>Rhabditidae</taxon>
        <taxon>Peloderinae</taxon>
        <taxon>Caenorhabditis</taxon>
    </lineage>
</organism>
<dbReference type="Proteomes" id="UP000008549">
    <property type="component" value="Unassembled WGS sequence"/>
</dbReference>
<gene>
    <name evidence="1" type="ORF">CBG26289</name>
    <name evidence="1" type="ORF">CBG_26289</name>
</gene>
<reference evidence="1 2" key="2">
    <citation type="journal article" date="2011" name="PLoS Genet.">
        <title>Caenorhabditis briggsae recombinant inbred line genotypes reveal inter-strain incompatibility and the evolution of recombination.</title>
        <authorList>
            <person name="Ross J.A."/>
            <person name="Koboldt D.C."/>
            <person name="Staisch J.E."/>
            <person name="Chamberlin H.M."/>
            <person name="Gupta B.P."/>
            <person name="Miller R.D."/>
            <person name="Baird S.E."/>
            <person name="Haag E.S."/>
        </authorList>
    </citation>
    <scope>NUCLEOTIDE SEQUENCE [LARGE SCALE GENOMIC DNA]</scope>
    <source>
        <strain evidence="1 2">AF16</strain>
    </source>
</reference>
<dbReference type="CTD" id="68917770"/>
<dbReference type="RefSeq" id="XP_045100475.1">
    <property type="nucleotide sequence ID" value="XM_045235227.1"/>
</dbReference>
<proteinExistence type="predicted"/>
<dbReference type="AlphaFoldDB" id="B6ILY7"/>
<protein>
    <submittedName>
        <fullName evidence="1">Protein CBG26289</fullName>
    </submittedName>
</protein>
<dbReference type="HOGENOM" id="CLU_3377558_0_0_1"/>
<accession>B6ILY7</accession>